<sequence length="1590" mass="173748">MVKFGFALTILAAINQGLGLDFSPPTPPAFPSLLPEPELITASAAAPRAAIPKSKSVLDVLDLHQQKSVGEPNEHTSQADAWFTAAISGTEEIIDSLSKGGQPSAEVCSDRYIALEKLVAGNAFELALTASFALTQEDRDNLGDDCVVEETYDGTGDVKTSILMTNPSTTKSKIVLHNDNNNNNNNYNLLTYGDRKWMRSNKNVPVHGFKLDQQHSFVAHDSPLRCLKPRELAQKSLEGIHCHTGFSLKKFSSEAAVTDATNTELSDMAHPGPCREFDDSSPRRTAENSDGFLNMRTGDTYSLGEQNILVLWFCLENADNTACSGDLDTIYGPLDPAWEAVRDSPSNVDGKSAFELQLDESLQNTTSFYAENSYGKLNYNFFVHPHVIVLDSATYGEYFTEEQCGNADVITGIYAMEEAGTPLRTLVESQIVGTDLEGIVFDNYGGIVPYCSWRGWAGIGTAGGLGWVDQWGPDPRHDCVIAHEIGHNIGTRHDSFGTVEYGSPFTVMGHGKLPEAHMYGASKQLFEWMDYSRVETIGNVDNANCKASQWCKTMDYDEPLRLKLAPVDQPVDHLPEDSFALVKIPLDGKPNYAYYLEWRTQFDALGVTPGVMVYFAPTYGMYFSSGQGQDFFYAPGQAGIVGPTNVLHVFDSSSDTAFSHDSPETVAAPVDLLPYLADAFIPFNTTYFVDLSEVGLRVTTYFAENQALEVELQFVDYEAEKANFKVDEIMECGAAKVLDEDGLYRVDLADFSSPGDAATSETLNFGFSEDSLACSSDATPGDLSVYLYPEYPLHLEPYDFNPGVSAVAKFDIPCPGGGGAGADTDYCAINGLCISPDFNIWNGKNGCDYLPNEMSKAYSSESLGYWLKEDGQSTCSAGEVKWGYGQTGGPNFYYEACCDASEYSWETMSSIADVYNKCFKHQWPAGVAEANYDAKCLNSPAFTDACALQGTCITMGYSNRDGCDYVYYPDFKMGSEMAGTGAFCSETHEVCFAYSGPCGAGTEHCWHLGMFEESHNGNVFGGWQYDCGLHPNDVASFAELYNACFSPNVGATLPNDQPATCVGAVFNNPSVTVGSENNYKGATWNEMSQEFYLLVTNAEGKTVDLDLGCVNSEMVNYCGQTKYYDATSLVCVDCPTERPHAVGVCNSHDCCMSCADAFSAEFSWDPESKACVKPSSQCGDWNSFTVEGGAHCAETCPEGQSKIEVDFKRSGVCQELLWEKSIGTETLTRIDPDTDTMDELSQMFQYFEYGYTDGAGSEYSLRCKEDRRSMYCSLYAFDYDMDAIFVNCSPENIHSPRDFGPCFNSDNSAMTNYFTSGFGTWTSDAFSCVDDTLRGASMSVYAEDGTEVAVASSDTFDWSDSDANYAKGHGAICVPTAATSSTYTLTVHQNDAVAGHDFIAAGELEITVKTEPRSSYTSSLSTDDSVFFMMYPTSDGGDGGGDTSDGPNDCNEDEDCEVGQICKIQVQDEGAGVDRRLRLMNAYTGNPTLEDEEAGLAYADLRHPGWYTYGTVNVDGEDRHLLVNFKSGQVADIESKIVDNVLEWKDGEVAANLRKALHERAQGLRGGKGREEMRRKLFGALLRGKCIYAR</sequence>
<evidence type="ECO:0000313" key="5">
    <source>
        <dbReference type="Proteomes" id="UP001165085"/>
    </source>
</evidence>
<gene>
    <name evidence="4" type="ORF">TrST_g11944</name>
</gene>
<evidence type="ECO:0000256" key="1">
    <source>
        <dbReference type="SAM" id="MobiDB-lite"/>
    </source>
</evidence>
<reference evidence="5" key="1">
    <citation type="journal article" date="2023" name="Commun. Biol.">
        <title>Genome analysis of Parmales, the sister group of diatoms, reveals the evolutionary specialization of diatoms from phago-mixotrophs to photoautotrophs.</title>
        <authorList>
            <person name="Ban H."/>
            <person name="Sato S."/>
            <person name="Yoshikawa S."/>
            <person name="Yamada K."/>
            <person name="Nakamura Y."/>
            <person name="Ichinomiya M."/>
            <person name="Sato N."/>
            <person name="Blanc-Mathieu R."/>
            <person name="Endo H."/>
            <person name="Kuwata A."/>
            <person name="Ogata H."/>
        </authorList>
    </citation>
    <scope>NUCLEOTIDE SEQUENCE [LARGE SCALE GENOMIC DNA]</scope>
    <source>
        <strain evidence="5">NIES 3701</strain>
    </source>
</reference>
<protein>
    <recommendedName>
        <fullName evidence="3">Peptidase M11 gametolysin domain-containing protein</fullName>
    </recommendedName>
</protein>
<feature type="signal peptide" evidence="2">
    <location>
        <begin position="1"/>
        <end position="19"/>
    </location>
</feature>
<feature type="domain" description="Peptidase M11 gametolysin" evidence="3">
    <location>
        <begin position="448"/>
        <end position="513"/>
    </location>
</feature>
<dbReference type="OrthoDB" id="195160at2759"/>
<proteinExistence type="predicted"/>
<keyword evidence="5" id="KW-1185">Reference proteome</keyword>
<feature type="region of interest" description="Disordered" evidence="1">
    <location>
        <begin position="264"/>
        <end position="291"/>
    </location>
</feature>
<organism evidence="4 5">
    <name type="scientific">Triparma strigata</name>
    <dbReference type="NCBI Taxonomy" id="1606541"/>
    <lineage>
        <taxon>Eukaryota</taxon>
        <taxon>Sar</taxon>
        <taxon>Stramenopiles</taxon>
        <taxon>Ochrophyta</taxon>
        <taxon>Bolidophyceae</taxon>
        <taxon>Parmales</taxon>
        <taxon>Triparmaceae</taxon>
        <taxon>Triparma</taxon>
    </lineage>
</organism>
<feature type="chain" id="PRO_5040875872" description="Peptidase M11 gametolysin domain-containing protein" evidence="2">
    <location>
        <begin position="20"/>
        <end position="1590"/>
    </location>
</feature>
<evidence type="ECO:0000313" key="4">
    <source>
        <dbReference type="EMBL" id="GMH92105.1"/>
    </source>
</evidence>
<feature type="compositionally biased region" description="Basic and acidic residues" evidence="1">
    <location>
        <begin position="273"/>
        <end position="287"/>
    </location>
</feature>
<dbReference type="EMBL" id="BRXY01000394">
    <property type="protein sequence ID" value="GMH92105.1"/>
    <property type="molecule type" value="Genomic_DNA"/>
</dbReference>
<dbReference type="Pfam" id="PF05548">
    <property type="entry name" value="Peptidase_M11"/>
    <property type="match status" value="1"/>
</dbReference>
<dbReference type="SUPFAM" id="SSF55486">
    <property type="entry name" value="Metalloproteases ('zincins'), catalytic domain"/>
    <property type="match status" value="1"/>
</dbReference>
<evidence type="ECO:0000259" key="3">
    <source>
        <dbReference type="Pfam" id="PF05548"/>
    </source>
</evidence>
<dbReference type="Proteomes" id="UP001165085">
    <property type="component" value="Unassembled WGS sequence"/>
</dbReference>
<name>A0A9W7EVV6_9STRA</name>
<accession>A0A9W7EVV6</accession>
<dbReference type="InterPro" id="IPR008752">
    <property type="entry name" value="Peptidase_M11"/>
</dbReference>
<comment type="caution">
    <text evidence="4">The sequence shown here is derived from an EMBL/GenBank/DDBJ whole genome shotgun (WGS) entry which is preliminary data.</text>
</comment>
<evidence type="ECO:0000256" key="2">
    <source>
        <dbReference type="SAM" id="SignalP"/>
    </source>
</evidence>
<keyword evidence="2" id="KW-0732">Signal</keyword>